<proteinExistence type="predicted"/>
<dbReference type="RefSeq" id="WP_114470308.1">
    <property type="nucleotide sequence ID" value="NZ_QPJK01000007.1"/>
</dbReference>
<feature type="transmembrane region" description="Helical" evidence="1">
    <location>
        <begin position="41"/>
        <end position="63"/>
    </location>
</feature>
<keyword evidence="4" id="KW-1185">Reference proteome</keyword>
<feature type="transmembrane region" description="Helical" evidence="1">
    <location>
        <begin position="6"/>
        <end position="29"/>
    </location>
</feature>
<keyword evidence="1" id="KW-0472">Membrane</keyword>
<organism evidence="3 4">
    <name type="scientific">Pseudorhodoferax soli</name>
    <dbReference type="NCBI Taxonomy" id="545864"/>
    <lineage>
        <taxon>Bacteria</taxon>
        <taxon>Pseudomonadati</taxon>
        <taxon>Pseudomonadota</taxon>
        <taxon>Betaproteobacteria</taxon>
        <taxon>Burkholderiales</taxon>
        <taxon>Comamonadaceae</taxon>
    </lineage>
</organism>
<dbReference type="AlphaFoldDB" id="A0A368XP45"/>
<reference evidence="3 4" key="1">
    <citation type="submission" date="2018-07" db="EMBL/GenBank/DDBJ databases">
        <title>Genomic Encyclopedia of Type Strains, Phase IV (KMG-IV): sequencing the most valuable type-strain genomes for metagenomic binning, comparative biology and taxonomic classification.</title>
        <authorList>
            <person name="Goeker M."/>
        </authorList>
    </citation>
    <scope>NUCLEOTIDE SEQUENCE [LARGE SCALE GENOMIC DNA]</scope>
    <source>
        <strain evidence="3 4">DSM 21634</strain>
    </source>
</reference>
<evidence type="ECO:0000313" key="4">
    <source>
        <dbReference type="Proteomes" id="UP000252884"/>
    </source>
</evidence>
<dbReference type="InterPro" id="IPR001736">
    <property type="entry name" value="PLipase_D/transphosphatidylase"/>
</dbReference>
<gene>
    <name evidence="3" type="ORF">DES41_107310</name>
</gene>
<dbReference type="SUPFAM" id="SSF56024">
    <property type="entry name" value="Phospholipase D/nuclease"/>
    <property type="match status" value="2"/>
</dbReference>
<protein>
    <submittedName>
        <fullName evidence="3">Cardiolipin synthase</fullName>
    </submittedName>
</protein>
<dbReference type="PANTHER" id="PTHR21248:SF22">
    <property type="entry name" value="PHOSPHOLIPASE D"/>
    <property type="match status" value="1"/>
</dbReference>
<dbReference type="GO" id="GO:0005886">
    <property type="term" value="C:plasma membrane"/>
    <property type="evidence" value="ECO:0007669"/>
    <property type="project" value="UniProtKB-SubCell"/>
</dbReference>
<evidence type="ECO:0000259" key="2">
    <source>
        <dbReference type="PROSITE" id="PS50035"/>
    </source>
</evidence>
<accession>A0A368XP45</accession>
<dbReference type="GO" id="GO:0008808">
    <property type="term" value="F:cardiolipin synthase activity"/>
    <property type="evidence" value="ECO:0007669"/>
    <property type="project" value="TreeGrafter"/>
</dbReference>
<dbReference type="SMART" id="SM00155">
    <property type="entry name" value="PLDc"/>
    <property type="match status" value="2"/>
</dbReference>
<keyword evidence="1" id="KW-0812">Transmembrane</keyword>
<feature type="domain" description="PLD phosphodiesterase" evidence="2">
    <location>
        <begin position="374"/>
        <end position="401"/>
    </location>
</feature>
<dbReference type="EMBL" id="QPJK01000007">
    <property type="protein sequence ID" value="RCW68788.1"/>
    <property type="molecule type" value="Genomic_DNA"/>
</dbReference>
<dbReference type="Proteomes" id="UP000252884">
    <property type="component" value="Unassembled WGS sequence"/>
</dbReference>
<keyword evidence="1" id="KW-1133">Transmembrane helix</keyword>
<dbReference type="Pfam" id="PF13091">
    <property type="entry name" value="PLDc_2"/>
    <property type="match status" value="2"/>
</dbReference>
<dbReference type="GO" id="GO:0032049">
    <property type="term" value="P:cardiolipin biosynthetic process"/>
    <property type="evidence" value="ECO:0007669"/>
    <property type="project" value="UniProtKB-ARBA"/>
</dbReference>
<dbReference type="Gene3D" id="3.30.870.10">
    <property type="entry name" value="Endonuclease Chain A"/>
    <property type="match status" value="2"/>
</dbReference>
<dbReference type="PROSITE" id="PS50035">
    <property type="entry name" value="PLD"/>
    <property type="match status" value="2"/>
</dbReference>
<comment type="caution">
    <text evidence="3">The sequence shown here is derived from an EMBL/GenBank/DDBJ whole genome shotgun (WGS) entry which is preliminary data.</text>
</comment>
<evidence type="ECO:0000256" key="1">
    <source>
        <dbReference type="SAM" id="Phobius"/>
    </source>
</evidence>
<dbReference type="OrthoDB" id="9762009at2"/>
<dbReference type="PANTHER" id="PTHR21248">
    <property type="entry name" value="CARDIOLIPIN SYNTHASE"/>
    <property type="match status" value="1"/>
</dbReference>
<evidence type="ECO:0000313" key="3">
    <source>
        <dbReference type="EMBL" id="RCW68788.1"/>
    </source>
</evidence>
<sequence>MAHALIAWLPSVSQHLLFGALAVLVYILTNRARRQPRAPTTAIAWVMGLALLPYFVLPLFLLFGRRKLRPLGRPRLRGSRPTRFTHWAADLLDGFDLAPPSDNRARFHADGAQAREALWELIAGARHRLDISTFIIGRDAFGDAVVDRLAERARAGVRVRVLLDGFGALQLPRRHFDRLREAGGEVAVFRPLLSLRNNGPRNLRNHRKLSIADDHRLWSGGRNLAAEYFEGDAGIAAWTDLSFDIEGPVAGAAAWQFERDWSAVRQSPPRTVAPTPPMAPGGPAQFLPSGPDQAEDTAHALLIDACYRAEHRILAATPYFIPDDALRDALRRAARRGVAVDIVLPAESNHRLADFARSRAMRDLAEAGVAFHLLPSMSHAKAVVVDEQLALAGSINLDLRSLLLNHEAGVVFYGAAEIGWLAQWIEDQRALGRPYQAETPGLGRDIAEGLLLAVAFQL</sequence>
<name>A0A368XP45_9BURK</name>
<feature type="domain" description="PLD phosphodiesterase" evidence="2">
    <location>
        <begin position="201"/>
        <end position="228"/>
    </location>
</feature>
<dbReference type="InterPro" id="IPR025202">
    <property type="entry name" value="PLD-like_dom"/>
</dbReference>